<organism evidence="1 2">
    <name type="scientific">Desulfobacter latus</name>
    <dbReference type="NCBI Taxonomy" id="2292"/>
    <lineage>
        <taxon>Bacteria</taxon>
        <taxon>Pseudomonadati</taxon>
        <taxon>Thermodesulfobacteriota</taxon>
        <taxon>Desulfobacteria</taxon>
        <taxon>Desulfobacterales</taxon>
        <taxon>Desulfobacteraceae</taxon>
        <taxon>Desulfobacter</taxon>
    </lineage>
</organism>
<evidence type="ECO:0000313" key="1">
    <source>
        <dbReference type="EMBL" id="NWH04965.1"/>
    </source>
</evidence>
<dbReference type="Proteomes" id="UP000553343">
    <property type="component" value="Unassembled WGS sequence"/>
</dbReference>
<keyword evidence="1" id="KW-0808">Transferase</keyword>
<dbReference type="AlphaFoldDB" id="A0A850T7D9"/>
<dbReference type="GO" id="GO:0016740">
    <property type="term" value="F:transferase activity"/>
    <property type="evidence" value="ECO:0007669"/>
    <property type="project" value="UniProtKB-KW"/>
</dbReference>
<dbReference type="InterPro" id="IPR030808">
    <property type="entry name" value="Glycosyl_04372"/>
</dbReference>
<proteinExistence type="predicted"/>
<comment type="caution">
    <text evidence="1">The sequence shown here is derived from an EMBL/GenBank/DDBJ whole genome shotgun (WGS) entry which is preliminary data.</text>
</comment>
<accession>A0A850T7D9</accession>
<sequence length="413" mass="48776">MAEIETLYMLLNINRIGHMTMELFFALQPQIENPETTLICHPSNRAPCNMAMYKILQRYYHIKPIDNFDEVANSRSVKSENGKQLRVITFHPPYELFRFYYRWRNNEITPRFYKFTKEEIDTGHKIYEIFKIKDASKIVTLHVREDGYIPQLSYHTYRSADIRTYEKAIDYLIETGHTVVRIGDPSMKKLQPRDNLIDLPFCGYKNDFFDLWFVAESRFMICTSSGPYDMATVFGKTPKLAINSISTGPHFIHRMDRYIPKRMHSEKLKRELRIEEMRFPGVFSGYSSFYEENGIKIVNNSEDEILESTKEMVSDLDNGTPVDQHDEHQLKFASMMYNLHKSKIISGYGEDAWVYGPHISTVYLRRHPHLVDTPYQIEEQLVHTHPTDKNAMQYMIEKDVHLKRCVHHFRSGL</sequence>
<reference evidence="1 2" key="1">
    <citation type="submission" date="2020-06" db="EMBL/GenBank/DDBJ databases">
        <title>High-quality draft genome of sulfate reducer Desulfobacter latus type strain AcrS2 isolated from marine sediment.</title>
        <authorList>
            <person name="Hoppe M."/>
            <person name="Larsen C.K."/>
            <person name="Marshall I.P.G."/>
            <person name="Schramm A."/>
            <person name="Marietou A.G."/>
        </authorList>
    </citation>
    <scope>NUCLEOTIDE SEQUENCE [LARGE SCALE GENOMIC DNA]</scope>
    <source>
        <strain evidence="1 2">AcRS2</strain>
    </source>
</reference>
<protein>
    <submittedName>
        <fullName evidence="1">TIGR04372 family glycosyltransferase</fullName>
    </submittedName>
</protein>
<evidence type="ECO:0000313" key="2">
    <source>
        <dbReference type="Proteomes" id="UP000553343"/>
    </source>
</evidence>
<dbReference type="NCBIfam" id="TIGR04372">
    <property type="entry name" value="glycosyl_04372"/>
    <property type="match status" value="1"/>
</dbReference>
<keyword evidence="2" id="KW-1185">Reference proteome</keyword>
<dbReference type="RefSeq" id="WP_178366420.1">
    <property type="nucleotide sequence ID" value="NZ_JACADJ010000021.1"/>
</dbReference>
<gene>
    <name evidence="1" type="ORF">HXW94_08215</name>
</gene>
<name>A0A850T7D9_9BACT</name>
<dbReference type="EMBL" id="JACADJ010000021">
    <property type="protein sequence ID" value="NWH04965.1"/>
    <property type="molecule type" value="Genomic_DNA"/>
</dbReference>